<evidence type="ECO:0000313" key="3">
    <source>
        <dbReference type="Proteomes" id="UP000271974"/>
    </source>
</evidence>
<accession>A0A3S0ZP11</accession>
<keyword evidence="1" id="KW-0812">Transmembrane</keyword>
<dbReference type="Proteomes" id="UP000271974">
    <property type="component" value="Unassembled WGS sequence"/>
</dbReference>
<name>A0A3S0ZP11_ELYCH</name>
<dbReference type="AlphaFoldDB" id="A0A3S0ZP11"/>
<dbReference type="EMBL" id="RQTK01000454">
    <property type="protein sequence ID" value="RUS79387.1"/>
    <property type="molecule type" value="Genomic_DNA"/>
</dbReference>
<evidence type="ECO:0000256" key="1">
    <source>
        <dbReference type="SAM" id="Phobius"/>
    </source>
</evidence>
<protein>
    <submittedName>
        <fullName evidence="2">Uncharacterized protein</fullName>
    </submittedName>
</protein>
<keyword evidence="1" id="KW-1133">Transmembrane helix</keyword>
<comment type="caution">
    <text evidence="2">The sequence shown here is derived from an EMBL/GenBank/DDBJ whole genome shotgun (WGS) entry which is preliminary data.</text>
</comment>
<organism evidence="2 3">
    <name type="scientific">Elysia chlorotica</name>
    <name type="common">Eastern emerald elysia</name>
    <name type="synonym">Sea slug</name>
    <dbReference type="NCBI Taxonomy" id="188477"/>
    <lineage>
        <taxon>Eukaryota</taxon>
        <taxon>Metazoa</taxon>
        <taxon>Spiralia</taxon>
        <taxon>Lophotrochozoa</taxon>
        <taxon>Mollusca</taxon>
        <taxon>Gastropoda</taxon>
        <taxon>Heterobranchia</taxon>
        <taxon>Euthyneura</taxon>
        <taxon>Panpulmonata</taxon>
        <taxon>Sacoglossa</taxon>
        <taxon>Placobranchoidea</taxon>
        <taxon>Plakobranchidae</taxon>
        <taxon>Elysia</taxon>
    </lineage>
</organism>
<feature type="transmembrane region" description="Helical" evidence="1">
    <location>
        <begin position="38"/>
        <end position="61"/>
    </location>
</feature>
<feature type="non-terminal residue" evidence="2">
    <location>
        <position position="105"/>
    </location>
</feature>
<feature type="transmembrane region" description="Helical" evidence="1">
    <location>
        <begin position="73"/>
        <end position="93"/>
    </location>
</feature>
<keyword evidence="3" id="KW-1185">Reference proteome</keyword>
<proteinExistence type="predicted"/>
<keyword evidence="1" id="KW-0472">Membrane</keyword>
<reference evidence="2 3" key="1">
    <citation type="submission" date="2019-01" db="EMBL/GenBank/DDBJ databases">
        <title>A draft genome assembly of the solar-powered sea slug Elysia chlorotica.</title>
        <authorList>
            <person name="Cai H."/>
            <person name="Li Q."/>
            <person name="Fang X."/>
            <person name="Li J."/>
            <person name="Curtis N.E."/>
            <person name="Altenburger A."/>
            <person name="Shibata T."/>
            <person name="Feng M."/>
            <person name="Maeda T."/>
            <person name="Schwartz J.A."/>
            <person name="Shigenobu S."/>
            <person name="Lundholm N."/>
            <person name="Nishiyama T."/>
            <person name="Yang H."/>
            <person name="Hasebe M."/>
            <person name="Li S."/>
            <person name="Pierce S.K."/>
            <person name="Wang J."/>
        </authorList>
    </citation>
    <scope>NUCLEOTIDE SEQUENCE [LARGE SCALE GENOMIC DNA]</scope>
    <source>
        <strain evidence="2">EC2010</strain>
        <tissue evidence="2">Whole organism of an adult</tissue>
    </source>
</reference>
<evidence type="ECO:0000313" key="2">
    <source>
        <dbReference type="EMBL" id="RUS79387.1"/>
    </source>
</evidence>
<sequence length="105" mass="11822">MRVQYLANILAVDGMKEFLRLSVLVCIVKNRPDLPDTIYSFLSGCVVSLSIWFAFLADILSQMSSNLSRSTPIILSDLFITLFIFCLSVDAMFPPQQFIPKVITL</sequence>
<gene>
    <name evidence="2" type="ORF">EGW08_012847</name>
</gene>